<keyword evidence="2" id="KW-0472">Membrane</keyword>
<evidence type="ECO:0000313" key="5">
    <source>
        <dbReference type="Proteomes" id="UP000663833"/>
    </source>
</evidence>
<accession>A0A818JND0</accession>
<dbReference type="EMBL" id="CAJNYD010003710">
    <property type="protein sequence ID" value="CAF3538421.1"/>
    <property type="molecule type" value="Genomic_DNA"/>
</dbReference>
<reference evidence="3" key="1">
    <citation type="submission" date="2021-02" db="EMBL/GenBank/DDBJ databases">
        <authorList>
            <person name="Nowell W R."/>
        </authorList>
    </citation>
    <scope>NUCLEOTIDE SEQUENCE</scope>
</reference>
<feature type="compositionally biased region" description="Basic and acidic residues" evidence="1">
    <location>
        <begin position="162"/>
        <end position="172"/>
    </location>
</feature>
<keyword evidence="2" id="KW-0812">Transmembrane</keyword>
<comment type="caution">
    <text evidence="3">The sequence shown here is derived from an EMBL/GenBank/DDBJ whole genome shotgun (WGS) entry which is preliminary data.</text>
</comment>
<feature type="compositionally biased region" description="Pro residues" evidence="1">
    <location>
        <begin position="279"/>
        <end position="292"/>
    </location>
</feature>
<protein>
    <submittedName>
        <fullName evidence="3">Uncharacterized protein</fullName>
    </submittedName>
</protein>
<name>A0A818JND0_9BILA</name>
<feature type="region of interest" description="Disordered" evidence="1">
    <location>
        <begin position="392"/>
        <end position="416"/>
    </location>
</feature>
<feature type="region of interest" description="Disordered" evidence="1">
    <location>
        <begin position="252"/>
        <end position="294"/>
    </location>
</feature>
<sequence length="464" mass="52453">MEQTLNFLLKNHTYFSRNYDDESLLEEQTAITAGYPFTGSELHYTIPFWIGSIVISLLFLSAIIASIRYCFYTLYLSHTETEKITLVPPKSPCLTSAANTIQRQRHPLPINFSHHPSVVDHEKSFTFSEQSKDHHSNISIIPVVRQHSRPRFTPSHKLTQHHHTDIDTKDIDKHNFSSIQQSHSRGSVDFRKKVHGIYILPVSPTLSSSSSTTNTDEIIKNGSSTMPIRSLRHISSTVNVHDDLTCRGIKNISFADSPQPKDRTLPRSHGSTLRRVQPPSQPPPSQPPPLPPAVSQLHFNDIRSSMNFNNNEKSSFQHQSATIDLDHDAIALRFSSQKIYGKLEENPLKKSAPPPVPCRTQKPTVLPIGFESLTKAQPDPIGFRIAIESSPQDDYSEHTWPKPPDSMTTSEISGPPQPILPSIPYDRLHHDHLIPTVLMRQNSTNHFFHHHKFGENSMLTESET</sequence>
<dbReference type="Proteomes" id="UP000663851">
    <property type="component" value="Unassembled WGS sequence"/>
</dbReference>
<evidence type="ECO:0000313" key="4">
    <source>
        <dbReference type="EMBL" id="CAF4353798.1"/>
    </source>
</evidence>
<evidence type="ECO:0000313" key="3">
    <source>
        <dbReference type="EMBL" id="CAF3538421.1"/>
    </source>
</evidence>
<feature type="region of interest" description="Disordered" evidence="1">
    <location>
        <begin position="153"/>
        <end position="172"/>
    </location>
</feature>
<keyword evidence="2" id="KW-1133">Transmembrane helix</keyword>
<dbReference type="Proteomes" id="UP000663833">
    <property type="component" value="Unassembled WGS sequence"/>
</dbReference>
<dbReference type="EMBL" id="CAJOBO010001226">
    <property type="protein sequence ID" value="CAF4353798.1"/>
    <property type="molecule type" value="Genomic_DNA"/>
</dbReference>
<proteinExistence type="predicted"/>
<evidence type="ECO:0000256" key="2">
    <source>
        <dbReference type="SAM" id="Phobius"/>
    </source>
</evidence>
<organism evidence="3 5">
    <name type="scientific">Rotaria socialis</name>
    <dbReference type="NCBI Taxonomy" id="392032"/>
    <lineage>
        <taxon>Eukaryota</taxon>
        <taxon>Metazoa</taxon>
        <taxon>Spiralia</taxon>
        <taxon>Gnathifera</taxon>
        <taxon>Rotifera</taxon>
        <taxon>Eurotatoria</taxon>
        <taxon>Bdelloidea</taxon>
        <taxon>Philodinida</taxon>
        <taxon>Philodinidae</taxon>
        <taxon>Rotaria</taxon>
    </lineage>
</organism>
<gene>
    <name evidence="4" type="ORF">HFQ381_LOCUS16920</name>
    <name evidence="3" type="ORF">LUA448_LOCUS27336</name>
</gene>
<feature type="transmembrane region" description="Helical" evidence="2">
    <location>
        <begin position="46"/>
        <end position="67"/>
    </location>
</feature>
<evidence type="ECO:0000256" key="1">
    <source>
        <dbReference type="SAM" id="MobiDB-lite"/>
    </source>
</evidence>
<dbReference type="AlphaFoldDB" id="A0A818JND0"/>